<keyword evidence="4" id="KW-1185">Reference proteome</keyword>
<dbReference type="GO" id="GO:0006313">
    <property type="term" value="P:DNA transposition"/>
    <property type="evidence" value="ECO:0007669"/>
    <property type="project" value="InterPro"/>
</dbReference>
<dbReference type="Proteomes" id="UP000192726">
    <property type="component" value="Chromosome"/>
</dbReference>
<dbReference type="PANTHER" id="PTHR33055">
    <property type="entry name" value="TRANSPOSASE FOR INSERTION SEQUENCE ELEMENT IS1111A"/>
    <property type="match status" value="1"/>
</dbReference>
<evidence type="ECO:0000259" key="1">
    <source>
        <dbReference type="Pfam" id="PF01548"/>
    </source>
</evidence>
<dbReference type="GO" id="GO:0004803">
    <property type="term" value="F:transposase activity"/>
    <property type="evidence" value="ECO:0007669"/>
    <property type="project" value="InterPro"/>
</dbReference>
<dbReference type="InterPro" id="IPR003346">
    <property type="entry name" value="Transposase_20"/>
</dbReference>
<evidence type="ECO:0000313" key="4">
    <source>
        <dbReference type="Proteomes" id="UP000192726"/>
    </source>
</evidence>
<feature type="domain" description="Transposase IS110-like N-terminal" evidence="1">
    <location>
        <begin position="4"/>
        <end position="162"/>
    </location>
</feature>
<sequence>MLFVGDDWAQDHHDVELMDATGRRLSKARLPEGVAGIERLHAMIGAELGEDSKAEVVIGIETDRGPWVQALIAAGYTVYAVNPLQASRYRERLAVSGAKSDAADAHMLADMVRTDSHQFRPISGDTADAEAVKVVTRAHKTLIWERTRTTQRLRHALLDYFPAALEALDDLDAPDTLELLAKAPDPVSAAKLTATQISAALKRARRRGIPDKVTKIQAVLRAKHLGQPAVVTAAYAVSVRALIAMLATLNEQVKFLHEQVEDFFCRHPNAEIIRSQPGLGPMLSARVFAEFGDDPHRYASAKARKNYAGTSPITRASGKKKVVTARHVRNDRLIDALIAQAFSALRVSPGARAYYEKQRARGIEFNAALRQLANRLVGILHGCLKTGTSYDEATAWSQQAHALAA</sequence>
<dbReference type="GO" id="GO:0003677">
    <property type="term" value="F:DNA binding"/>
    <property type="evidence" value="ECO:0007669"/>
    <property type="project" value="InterPro"/>
</dbReference>
<evidence type="ECO:0000313" key="3">
    <source>
        <dbReference type="EMBL" id="ARF59807.1"/>
    </source>
</evidence>
<evidence type="ECO:0000259" key="2">
    <source>
        <dbReference type="Pfam" id="PF02371"/>
    </source>
</evidence>
<accession>A0A1V0U3U3</accession>
<dbReference type="PANTHER" id="PTHR33055:SF3">
    <property type="entry name" value="PUTATIVE TRANSPOSASE FOR IS117-RELATED"/>
    <property type="match status" value="1"/>
</dbReference>
<dbReference type="EMBL" id="CP020569">
    <property type="protein sequence ID" value="ARF59807.1"/>
    <property type="molecule type" value="Genomic_DNA"/>
</dbReference>
<dbReference type="AlphaFoldDB" id="A0A1V0U3U3"/>
<dbReference type="InterPro" id="IPR002525">
    <property type="entry name" value="Transp_IS110-like_N"/>
</dbReference>
<gene>
    <name evidence="3" type="ORF">B1H19_31025</name>
</gene>
<dbReference type="STRING" id="553510.B1H19_31025"/>
<dbReference type="InterPro" id="IPR047650">
    <property type="entry name" value="Transpos_IS110"/>
</dbReference>
<proteinExistence type="predicted"/>
<dbReference type="RefSeq" id="WP_083109981.1">
    <property type="nucleotide sequence ID" value="NZ_CP020569.1"/>
</dbReference>
<dbReference type="NCBIfam" id="NF033542">
    <property type="entry name" value="transpos_IS110"/>
    <property type="match status" value="1"/>
</dbReference>
<dbReference type="Pfam" id="PF02371">
    <property type="entry name" value="Transposase_20"/>
    <property type="match status" value="1"/>
</dbReference>
<name>A0A1V0U3U3_9ACTN</name>
<reference evidence="3 4" key="1">
    <citation type="submission" date="2017-04" db="EMBL/GenBank/DDBJ databases">
        <title>Complete Genome Sequence of Streptomyces gilvosporeus F607, a Capable Producer of Natamycin.</title>
        <authorList>
            <person name="Zong G."/>
            <person name="Zhong C."/>
            <person name="Fu J."/>
            <person name="Qin R."/>
            <person name="Cao G."/>
        </authorList>
    </citation>
    <scope>NUCLEOTIDE SEQUENCE [LARGE SCALE GENOMIC DNA]</scope>
    <source>
        <strain evidence="3 4">F607</strain>
    </source>
</reference>
<organism evidence="3 4">
    <name type="scientific">Streptomyces gilvosporeus</name>
    <dbReference type="NCBI Taxonomy" id="553510"/>
    <lineage>
        <taxon>Bacteria</taxon>
        <taxon>Bacillati</taxon>
        <taxon>Actinomycetota</taxon>
        <taxon>Actinomycetes</taxon>
        <taxon>Kitasatosporales</taxon>
        <taxon>Streptomycetaceae</taxon>
        <taxon>Streptomyces</taxon>
    </lineage>
</organism>
<feature type="domain" description="Transposase IS116/IS110/IS902 C-terminal" evidence="2">
    <location>
        <begin position="271"/>
        <end position="356"/>
    </location>
</feature>
<dbReference type="Pfam" id="PF01548">
    <property type="entry name" value="DEDD_Tnp_IS110"/>
    <property type="match status" value="1"/>
</dbReference>
<dbReference type="KEGG" id="sgv:B1H19_31025"/>
<dbReference type="OrthoDB" id="3188901at2"/>
<protein>
    <submittedName>
        <fullName evidence="3">IS110 family transposase</fullName>
    </submittedName>
</protein>